<name>A0A238X3J9_9ACTN</name>
<accession>A0A238X3J9</accession>
<feature type="compositionally biased region" description="Basic and acidic residues" evidence="2">
    <location>
        <begin position="1"/>
        <end position="18"/>
    </location>
</feature>
<dbReference type="Proteomes" id="UP000198420">
    <property type="component" value="Unassembled WGS sequence"/>
</dbReference>
<evidence type="ECO:0000313" key="4">
    <source>
        <dbReference type="EMBL" id="SNR52419.1"/>
    </source>
</evidence>
<dbReference type="AlphaFoldDB" id="A0A238X3J9"/>
<evidence type="ECO:0000256" key="1">
    <source>
        <dbReference type="PROSITE-ProRule" id="PRU00239"/>
    </source>
</evidence>
<dbReference type="GO" id="GO:0004198">
    <property type="term" value="F:calcium-dependent cysteine-type endopeptidase activity"/>
    <property type="evidence" value="ECO:0007669"/>
    <property type="project" value="InterPro"/>
</dbReference>
<dbReference type="SUPFAM" id="SSF54001">
    <property type="entry name" value="Cysteine proteinases"/>
    <property type="match status" value="1"/>
</dbReference>
<feature type="region of interest" description="Disordered" evidence="2">
    <location>
        <begin position="1"/>
        <end position="358"/>
    </location>
</feature>
<dbReference type="InterPro" id="IPR038765">
    <property type="entry name" value="Papain-like_cys_pep_sf"/>
</dbReference>
<feature type="compositionally biased region" description="Polar residues" evidence="2">
    <location>
        <begin position="203"/>
        <end position="212"/>
    </location>
</feature>
<evidence type="ECO:0000259" key="3">
    <source>
        <dbReference type="PROSITE" id="PS50203"/>
    </source>
</evidence>
<protein>
    <recommendedName>
        <fullName evidence="3">Calpain catalytic domain-containing protein</fullName>
    </recommendedName>
</protein>
<gene>
    <name evidence="4" type="ORF">SAMN06265355_103552</name>
</gene>
<proteinExistence type="predicted"/>
<organism evidence="4 5">
    <name type="scientific">Actinomadura mexicana</name>
    <dbReference type="NCBI Taxonomy" id="134959"/>
    <lineage>
        <taxon>Bacteria</taxon>
        <taxon>Bacillati</taxon>
        <taxon>Actinomycetota</taxon>
        <taxon>Actinomycetes</taxon>
        <taxon>Streptosporangiales</taxon>
        <taxon>Thermomonosporaceae</taxon>
        <taxon>Actinomadura</taxon>
    </lineage>
</organism>
<feature type="active site" evidence="1">
    <location>
        <position position="381"/>
    </location>
</feature>
<feature type="active site" evidence="1">
    <location>
        <position position="583"/>
    </location>
</feature>
<feature type="compositionally biased region" description="Basic and acidic residues" evidence="2">
    <location>
        <begin position="151"/>
        <end position="164"/>
    </location>
</feature>
<dbReference type="PROSITE" id="PS50203">
    <property type="entry name" value="CALPAIN_CAT"/>
    <property type="match status" value="1"/>
</dbReference>
<keyword evidence="1" id="KW-0788">Thiol protease</keyword>
<evidence type="ECO:0000256" key="2">
    <source>
        <dbReference type="SAM" id="MobiDB-lite"/>
    </source>
</evidence>
<sequence>MENPTRIEDKEEKADRPRPPRLPPDNPGSPGQPSRLESLARSRALAQQENGAPQAEAEDSREESGPGRPEAQGGESAVGGPAAETDRSETDEEASRDERSEDTRSGDARAGQTESVGEKAEIPEESASSERRYTLPTDNPGSPNQPSRLESLARAREPVQRESRPQGTEAADTGSPPPPGPAIEPASPLPENGGPKAQLPQERGSSGQQDYKSGTDEPTPASGSENGNARDLGEVIARESASQPEDLPANDLRPGFTSESDGSAASNISDDVADDLETRISGEEPAADNGRNVDIDEDVLEGERGISDRLKQLAAKLDRSDEPKELDGRVDRPDFQDPREDSRYVPDRYGTPLDRTDGTRIPLFDGELAREQAEQGILGDCGVIATLGAVAEKYPEAIRNCVSETEDGSYEVRLHEAEYSKSKHRYEPTGLSIKLAVTPELPIRDKDPSKPAFAALTSTNVAWAPVLEKAIAGLDQMWSTERRERVNRIWKAQGKPGDAPTGYVRLNQGSNPAQRAELLTQLTGLPAKTVNFPTGYDSQGRSADRRLQDEIADHLSRGRPVLVGIRELDKDELLLPKRLVAGHAYEVTKVDDQGNFHLRNPWNDKQPLPLTVKDFKANIRPPYTTME</sequence>
<dbReference type="InterPro" id="IPR001300">
    <property type="entry name" value="Peptidase_C2_calpain_cat"/>
</dbReference>
<keyword evidence="1" id="KW-0378">Hydrolase</keyword>
<feature type="compositionally biased region" description="Polar residues" evidence="2">
    <location>
        <begin position="257"/>
        <end position="269"/>
    </location>
</feature>
<dbReference type="EMBL" id="FZNP01000003">
    <property type="protein sequence ID" value="SNR52419.1"/>
    <property type="molecule type" value="Genomic_DNA"/>
</dbReference>
<feature type="domain" description="Calpain catalytic" evidence="3">
    <location>
        <begin position="375"/>
        <end position="604"/>
    </location>
</feature>
<feature type="compositionally biased region" description="Basic and acidic residues" evidence="2">
    <location>
        <begin position="96"/>
        <end position="107"/>
    </location>
</feature>
<feature type="compositionally biased region" description="Polar residues" evidence="2">
    <location>
        <begin position="136"/>
        <end position="148"/>
    </location>
</feature>
<keyword evidence="1" id="KW-0645">Protease</keyword>
<feature type="active site" evidence="1">
    <location>
        <position position="600"/>
    </location>
</feature>
<feature type="compositionally biased region" description="Basic and acidic residues" evidence="2">
    <location>
        <begin position="301"/>
        <end position="346"/>
    </location>
</feature>
<reference evidence="5" key="1">
    <citation type="submission" date="2017-06" db="EMBL/GenBank/DDBJ databases">
        <authorList>
            <person name="Varghese N."/>
            <person name="Submissions S."/>
        </authorList>
    </citation>
    <scope>NUCLEOTIDE SEQUENCE [LARGE SCALE GENOMIC DNA]</scope>
    <source>
        <strain evidence="5">DSM 44485</strain>
    </source>
</reference>
<keyword evidence="5" id="KW-1185">Reference proteome</keyword>
<dbReference type="GO" id="GO:0006508">
    <property type="term" value="P:proteolysis"/>
    <property type="evidence" value="ECO:0007669"/>
    <property type="project" value="UniProtKB-KW"/>
</dbReference>
<evidence type="ECO:0000313" key="5">
    <source>
        <dbReference type="Proteomes" id="UP000198420"/>
    </source>
</evidence>
<feature type="compositionally biased region" description="Basic and acidic residues" evidence="2">
    <location>
        <begin position="116"/>
        <end position="133"/>
    </location>
</feature>